<feature type="compositionally biased region" description="Gly residues" evidence="1">
    <location>
        <begin position="1"/>
        <end position="13"/>
    </location>
</feature>
<protein>
    <submittedName>
        <fullName evidence="2">Uncharacterized protein</fullName>
    </submittedName>
</protein>
<accession>A0A4Z2EUX8</accession>
<proteinExistence type="predicted"/>
<organism evidence="2 3">
    <name type="scientific">Liparis tanakae</name>
    <name type="common">Tanaka's snailfish</name>
    <dbReference type="NCBI Taxonomy" id="230148"/>
    <lineage>
        <taxon>Eukaryota</taxon>
        <taxon>Metazoa</taxon>
        <taxon>Chordata</taxon>
        <taxon>Craniata</taxon>
        <taxon>Vertebrata</taxon>
        <taxon>Euteleostomi</taxon>
        <taxon>Actinopterygii</taxon>
        <taxon>Neopterygii</taxon>
        <taxon>Teleostei</taxon>
        <taxon>Neoteleostei</taxon>
        <taxon>Acanthomorphata</taxon>
        <taxon>Eupercaria</taxon>
        <taxon>Perciformes</taxon>
        <taxon>Cottioidei</taxon>
        <taxon>Cottales</taxon>
        <taxon>Liparidae</taxon>
        <taxon>Liparis</taxon>
    </lineage>
</organism>
<name>A0A4Z2EUX8_9TELE</name>
<dbReference type="EMBL" id="SRLO01002518">
    <property type="protein sequence ID" value="TNN32746.1"/>
    <property type="molecule type" value="Genomic_DNA"/>
</dbReference>
<keyword evidence="3" id="KW-1185">Reference proteome</keyword>
<feature type="region of interest" description="Disordered" evidence="1">
    <location>
        <begin position="1"/>
        <end position="62"/>
    </location>
</feature>
<evidence type="ECO:0000313" key="3">
    <source>
        <dbReference type="Proteomes" id="UP000314294"/>
    </source>
</evidence>
<feature type="compositionally biased region" description="Acidic residues" evidence="1">
    <location>
        <begin position="269"/>
        <end position="281"/>
    </location>
</feature>
<sequence>MSGCSGGSGVVGGPPGPGPPGPGPPGSGPPGPVPGPPRVFIPPPGPKVLLFSSSSSSSSSSSPPLLLLLLFLLSAPHAWTVFPSDVFLPPRSEASNGTAPEEKNHEPHSGGTERRPLFTDASEPAPPRLTTGWLTCRPRLSGPCWAPLLGPALEALRGPLVPAAGGPDGYRQPLEGEPRQIHLHLQNSGRCRERKESQKMNLLPDAHLSLGGADPPGETGEAGGRPSPPSLEPVLAALLLAHTFSLGGGASTTFSGSLGQLGAYLDSGSLEEEEEEEEERR</sequence>
<dbReference type="AlphaFoldDB" id="A0A4Z2EUX8"/>
<evidence type="ECO:0000313" key="2">
    <source>
        <dbReference type="EMBL" id="TNN32746.1"/>
    </source>
</evidence>
<feature type="region of interest" description="Disordered" evidence="1">
    <location>
        <begin position="92"/>
        <end position="130"/>
    </location>
</feature>
<evidence type="ECO:0000256" key="1">
    <source>
        <dbReference type="SAM" id="MobiDB-lite"/>
    </source>
</evidence>
<feature type="compositionally biased region" description="Pro residues" evidence="1">
    <location>
        <begin position="14"/>
        <end position="46"/>
    </location>
</feature>
<comment type="caution">
    <text evidence="2">The sequence shown here is derived from an EMBL/GenBank/DDBJ whole genome shotgun (WGS) entry which is preliminary data.</text>
</comment>
<gene>
    <name evidence="2" type="ORF">EYF80_057093</name>
</gene>
<feature type="region of interest" description="Disordered" evidence="1">
    <location>
        <begin position="249"/>
        <end position="281"/>
    </location>
</feature>
<feature type="region of interest" description="Disordered" evidence="1">
    <location>
        <begin position="207"/>
        <end position="230"/>
    </location>
</feature>
<feature type="compositionally biased region" description="Basic and acidic residues" evidence="1">
    <location>
        <begin position="100"/>
        <end position="117"/>
    </location>
</feature>
<dbReference type="Proteomes" id="UP000314294">
    <property type="component" value="Unassembled WGS sequence"/>
</dbReference>
<feature type="compositionally biased region" description="Low complexity" evidence="1">
    <location>
        <begin position="49"/>
        <end position="62"/>
    </location>
</feature>
<reference evidence="2 3" key="1">
    <citation type="submission" date="2019-03" db="EMBL/GenBank/DDBJ databases">
        <title>First draft genome of Liparis tanakae, snailfish: a comprehensive survey of snailfish specific genes.</title>
        <authorList>
            <person name="Kim W."/>
            <person name="Song I."/>
            <person name="Jeong J.-H."/>
            <person name="Kim D."/>
            <person name="Kim S."/>
            <person name="Ryu S."/>
            <person name="Song J.Y."/>
            <person name="Lee S.K."/>
        </authorList>
    </citation>
    <scope>NUCLEOTIDE SEQUENCE [LARGE SCALE GENOMIC DNA]</scope>
    <source>
        <tissue evidence="2">Muscle</tissue>
    </source>
</reference>